<dbReference type="RefSeq" id="WP_126863657.1">
    <property type="nucleotide sequence ID" value="NZ_JAUSTX010000005.1"/>
</dbReference>
<sequence>MKFYSFHLMPWPYLEENFRDNNDSAWVTLSNSNYDPKRGAQLYKRYIDELAYADQLGFDGVCVNEHHQNAYGNMPSPNIIATMLVEKVKGKIAVVGNAIPLREDPVRIAEEIAMLDLLSGGRIISGFVRGLGAEYHSFSKNPTESRERFHEAHKLIIDAWTKQGPFEHYGKYYKFRYVNPWPIPIQKPHPPVWIPSQGSSETVAWTAEKKYTYVQTYSSIDTIRRVFKQFKEEANKCGYEASPEQMGWALPVYVADTDKKAMKEAEHGIDYLFNQAFKMPHEIFFPAGYLTLNSIKNVLKAKKGIGTTKLAFEYLVDKEYVLVGSPETVRQKLAKYQEEFGFGNLLPMMQFGTLSHEKTMENIKLFAEKVIPSLKPLGEQAVIAN</sequence>
<feature type="domain" description="Luciferase-like" evidence="3">
    <location>
        <begin position="36"/>
        <end position="338"/>
    </location>
</feature>
<name>A0A433HRJ1_9BACI</name>
<comment type="caution">
    <text evidence="4">The sequence shown here is derived from an EMBL/GenBank/DDBJ whole genome shotgun (WGS) entry which is preliminary data.</text>
</comment>
<keyword evidence="5" id="KW-1185">Reference proteome</keyword>
<dbReference type="PANTHER" id="PTHR30137">
    <property type="entry name" value="LUCIFERASE-LIKE MONOOXYGENASE"/>
    <property type="match status" value="1"/>
</dbReference>
<dbReference type="GO" id="GO:0004497">
    <property type="term" value="F:monooxygenase activity"/>
    <property type="evidence" value="ECO:0007669"/>
    <property type="project" value="UniProtKB-KW"/>
</dbReference>
<dbReference type="Pfam" id="PF00296">
    <property type="entry name" value="Bac_luciferase"/>
    <property type="match status" value="1"/>
</dbReference>
<evidence type="ECO:0000259" key="3">
    <source>
        <dbReference type="Pfam" id="PF00296"/>
    </source>
</evidence>
<accession>A0A433HRJ1</accession>
<evidence type="ECO:0000313" key="5">
    <source>
        <dbReference type="Proteomes" id="UP000267430"/>
    </source>
</evidence>
<dbReference type="InterPro" id="IPR011251">
    <property type="entry name" value="Luciferase-like_dom"/>
</dbReference>
<dbReference type="InterPro" id="IPR050766">
    <property type="entry name" value="Bact_Lucif_Oxidored"/>
</dbReference>
<dbReference type="OrthoDB" id="9814695at2"/>
<dbReference type="Gene3D" id="3.20.20.30">
    <property type="entry name" value="Luciferase-like domain"/>
    <property type="match status" value="1"/>
</dbReference>
<evidence type="ECO:0000313" key="4">
    <source>
        <dbReference type="EMBL" id="RUQ30872.1"/>
    </source>
</evidence>
<dbReference type="SUPFAM" id="SSF51679">
    <property type="entry name" value="Bacterial luciferase-like"/>
    <property type="match status" value="1"/>
</dbReference>
<dbReference type="PANTHER" id="PTHR30137:SF8">
    <property type="entry name" value="BLR5498 PROTEIN"/>
    <property type="match status" value="1"/>
</dbReference>
<organism evidence="4 5">
    <name type="scientific">Peribacillus cavernae</name>
    <dbReference type="NCBI Taxonomy" id="1674310"/>
    <lineage>
        <taxon>Bacteria</taxon>
        <taxon>Bacillati</taxon>
        <taxon>Bacillota</taxon>
        <taxon>Bacilli</taxon>
        <taxon>Bacillales</taxon>
        <taxon>Bacillaceae</taxon>
        <taxon>Peribacillus</taxon>
    </lineage>
</organism>
<dbReference type="InterPro" id="IPR036661">
    <property type="entry name" value="Luciferase-like_sf"/>
</dbReference>
<keyword evidence="1" id="KW-0560">Oxidoreductase</keyword>
<gene>
    <name evidence="4" type="ORF">ELQ35_04550</name>
</gene>
<dbReference type="GO" id="GO:0005829">
    <property type="term" value="C:cytosol"/>
    <property type="evidence" value="ECO:0007669"/>
    <property type="project" value="TreeGrafter"/>
</dbReference>
<proteinExistence type="predicted"/>
<evidence type="ECO:0000256" key="2">
    <source>
        <dbReference type="ARBA" id="ARBA00023033"/>
    </source>
</evidence>
<keyword evidence="2" id="KW-0503">Monooxygenase</keyword>
<dbReference type="EMBL" id="RYZZ01000006">
    <property type="protein sequence ID" value="RUQ30872.1"/>
    <property type="molecule type" value="Genomic_DNA"/>
</dbReference>
<reference evidence="4 5" key="1">
    <citation type="submission" date="2018-12" db="EMBL/GenBank/DDBJ databases">
        <title>Bacillus chawlae sp. nov., Bacillus glennii sp. nov., and Bacillus saganii sp. nov. Isolated from the Vehicle Assembly Building at Kennedy Space Center where the Viking Spacecraft were Assembled.</title>
        <authorList>
            <person name="Seuylemezian A."/>
            <person name="Vaishampayan P."/>
        </authorList>
    </citation>
    <scope>NUCLEOTIDE SEQUENCE [LARGE SCALE GENOMIC DNA]</scope>
    <source>
        <strain evidence="4 5">L5</strain>
    </source>
</reference>
<dbReference type="Proteomes" id="UP000267430">
    <property type="component" value="Unassembled WGS sequence"/>
</dbReference>
<dbReference type="AlphaFoldDB" id="A0A433HRJ1"/>
<evidence type="ECO:0000256" key="1">
    <source>
        <dbReference type="ARBA" id="ARBA00023002"/>
    </source>
</evidence>
<dbReference type="GO" id="GO:0016705">
    <property type="term" value="F:oxidoreductase activity, acting on paired donors, with incorporation or reduction of molecular oxygen"/>
    <property type="evidence" value="ECO:0007669"/>
    <property type="project" value="InterPro"/>
</dbReference>
<protein>
    <submittedName>
        <fullName evidence="4">LLM class flavin-dependent oxidoreductase</fullName>
    </submittedName>
</protein>